<evidence type="ECO:0000313" key="7">
    <source>
        <dbReference type="EMBL" id="CAL5130428.1"/>
    </source>
</evidence>
<proteinExistence type="inferred from homology"/>
<dbReference type="FunFam" id="3.20.80.10:FF:000003">
    <property type="entry name" value="Heme-binding protein 1"/>
    <property type="match status" value="1"/>
</dbReference>
<dbReference type="Pfam" id="PF04832">
    <property type="entry name" value="SOUL"/>
    <property type="match status" value="1"/>
</dbReference>
<comment type="caution">
    <text evidence="7">The sequence shown here is derived from an EMBL/GenBank/DDBJ whole genome shotgun (WGS) entry which is preliminary data.</text>
</comment>
<dbReference type="Proteomes" id="UP001497525">
    <property type="component" value="Unassembled WGS sequence"/>
</dbReference>
<evidence type="ECO:0000313" key="8">
    <source>
        <dbReference type="Proteomes" id="UP001497525"/>
    </source>
</evidence>
<comment type="subcellular location">
    <subcellularLocation>
        <location evidence="1">Cytoplasm</location>
    </subcellularLocation>
</comment>
<dbReference type="AlphaFoldDB" id="A0AAV2T1Z7"/>
<dbReference type="EMBL" id="CAXLJL010000065">
    <property type="protein sequence ID" value="CAL5130428.1"/>
    <property type="molecule type" value="Genomic_DNA"/>
</dbReference>
<organism evidence="7 8">
    <name type="scientific">Calicophoron daubneyi</name>
    <name type="common">Rumen fluke</name>
    <name type="synonym">Paramphistomum daubneyi</name>
    <dbReference type="NCBI Taxonomy" id="300641"/>
    <lineage>
        <taxon>Eukaryota</taxon>
        <taxon>Metazoa</taxon>
        <taxon>Spiralia</taxon>
        <taxon>Lophotrochozoa</taxon>
        <taxon>Platyhelminthes</taxon>
        <taxon>Trematoda</taxon>
        <taxon>Digenea</taxon>
        <taxon>Plagiorchiida</taxon>
        <taxon>Pronocephalata</taxon>
        <taxon>Paramphistomoidea</taxon>
        <taxon>Paramphistomidae</taxon>
        <taxon>Calicophoron</taxon>
    </lineage>
</organism>
<sequence length="180" mass="20795">MPNKETANYTVLRTWEEENVEMRQYPAQKWVSIQNAGKSIDQVSTSSFFKLFDYIQGKNVAKEKIPMTKPVCFTSSQDGEDARKRIITSSFYLPVAQQDNPPQPKNSEVFIEARPALKVYSRSYDGFSNDKTLIEQARLLSASLDKLGLHYQNDPYYFAGYNSPFKLTDRHNEVWFQAID</sequence>
<evidence type="ECO:0000256" key="6">
    <source>
        <dbReference type="ARBA" id="ARBA00040755"/>
    </source>
</evidence>
<dbReference type="PANTHER" id="PTHR11220:SF1">
    <property type="entry name" value="HEME-BINDING PROTEIN 2"/>
    <property type="match status" value="1"/>
</dbReference>
<dbReference type="SUPFAM" id="SSF55136">
    <property type="entry name" value="Probable bacterial effector-binding domain"/>
    <property type="match status" value="1"/>
</dbReference>
<evidence type="ECO:0000256" key="5">
    <source>
        <dbReference type="ARBA" id="ARBA00037673"/>
    </source>
</evidence>
<accession>A0AAV2T1Z7</accession>
<comment type="similarity">
    <text evidence="2">Belongs to the HEBP family.</text>
</comment>
<keyword evidence="4" id="KW-0963">Cytoplasm</keyword>
<evidence type="ECO:0000256" key="4">
    <source>
        <dbReference type="ARBA" id="ARBA00022490"/>
    </source>
</evidence>
<dbReference type="Gene3D" id="3.20.80.10">
    <property type="entry name" value="Regulatory factor, effector binding domain"/>
    <property type="match status" value="1"/>
</dbReference>
<evidence type="ECO:0000256" key="2">
    <source>
        <dbReference type="ARBA" id="ARBA00009817"/>
    </source>
</evidence>
<comment type="function">
    <text evidence="5">May bind free porphyrinogens that may be present in the cell and thus facilitate removal of these potentially toxic compound. Binds with a high affinity to one molecule of heme or porphyrins. It binds metalloporphyrins, free porphyrins and N-methylprotoporphyrin with similar affinities.</text>
</comment>
<name>A0AAV2T1Z7_CALDB</name>
<evidence type="ECO:0000256" key="1">
    <source>
        <dbReference type="ARBA" id="ARBA00004496"/>
    </source>
</evidence>
<gene>
    <name evidence="7" type="ORF">CDAUBV1_LOCUS2303</name>
</gene>
<evidence type="ECO:0000256" key="3">
    <source>
        <dbReference type="ARBA" id="ARBA00011245"/>
    </source>
</evidence>
<dbReference type="PANTHER" id="PTHR11220">
    <property type="entry name" value="HEME-BINDING PROTEIN-RELATED"/>
    <property type="match status" value="1"/>
</dbReference>
<comment type="subunit">
    <text evidence="3">Monomer.</text>
</comment>
<reference evidence="7" key="1">
    <citation type="submission" date="2024-06" db="EMBL/GenBank/DDBJ databases">
        <authorList>
            <person name="Liu X."/>
            <person name="Lenzi L."/>
            <person name="Haldenby T S."/>
            <person name="Uol C."/>
        </authorList>
    </citation>
    <scope>NUCLEOTIDE SEQUENCE</scope>
</reference>
<dbReference type="InterPro" id="IPR011256">
    <property type="entry name" value="Reg_factor_effector_dom_sf"/>
</dbReference>
<protein>
    <recommendedName>
        <fullName evidence="6">Heme-binding protein 1</fullName>
    </recommendedName>
</protein>
<dbReference type="GO" id="GO:0005737">
    <property type="term" value="C:cytoplasm"/>
    <property type="evidence" value="ECO:0007669"/>
    <property type="project" value="UniProtKB-SubCell"/>
</dbReference>
<dbReference type="InterPro" id="IPR006917">
    <property type="entry name" value="SOUL_heme-bd"/>
</dbReference>